<dbReference type="PROSITE" id="PS50835">
    <property type="entry name" value="IG_LIKE"/>
    <property type="match status" value="18"/>
</dbReference>
<feature type="transmembrane region" description="Helical" evidence="2">
    <location>
        <begin position="1768"/>
        <end position="1792"/>
    </location>
</feature>
<keyword evidence="2" id="KW-0812">Transmembrane</keyword>
<dbReference type="InterPro" id="IPR013098">
    <property type="entry name" value="Ig_I-set"/>
</dbReference>
<dbReference type="EMBL" id="NEDP02076726">
    <property type="protein sequence ID" value="OWF35465.1"/>
    <property type="molecule type" value="Genomic_DNA"/>
</dbReference>
<dbReference type="CDD" id="cd00096">
    <property type="entry name" value="Ig"/>
    <property type="match status" value="3"/>
</dbReference>
<dbReference type="PANTHER" id="PTHR46013">
    <property type="entry name" value="VASCULAR CELL ADHESION MOLECULE 1"/>
    <property type="match status" value="1"/>
</dbReference>
<feature type="domain" description="Ig-like" evidence="3">
    <location>
        <begin position="381"/>
        <end position="476"/>
    </location>
</feature>
<dbReference type="SMART" id="SM00408">
    <property type="entry name" value="IGc2"/>
    <property type="match status" value="18"/>
</dbReference>
<evidence type="ECO:0000256" key="2">
    <source>
        <dbReference type="SAM" id="Phobius"/>
    </source>
</evidence>
<feature type="domain" description="Ig-like" evidence="3">
    <location>
        <begin position="880"/>
        <end position="974"/>
    </location>
</feature>
<sequence>MSANPNAQTVHWTFTPIGGTETTLSIDNTNYQGSTTSNPSLTVINANSADAGSYVCHATNSAGIGNSATITLTVGTIPVLSVQQTAKTVVPGSNAILQCSITSANPNAQTVHWTFTPIGGTETTLSIDNTNYQGSTTSNPSLTVVNANSADAGSYVCHATNSAGIGNSATITLTVGSLPTVVIQQNTYSASTGSSLTLVCTVSANPAHTSVGWEKLVNNVYQTVSISGNTRYTGGSTTTPSLAITNSQPSDSGTYRCTATNPVGIGTSGTTQLTVSGSLPTVVIQQNTYSATTGSSLTLVCTVSANPAHTSVGWEKLVNNVYQTVSISGNTRYTGGSTTTPSLAITNSQPSDSGTYRCTATNPVGIGTSGTTQLTVSGNVPLVSIQLTTYSAVIGDPVTIPCSITSDPAHTAVSWQRTVNGQVTTVTTSSSGGKYTVGPLTSPALTITGIQSSDQGVYICIAVNSVGSGQDSTTLSVTGGTPVVTIPLSGYSVQTGSSITIPCIIVATPSITGVTWRSVQGTQSIPLTINGQTYSGGSTATPALTIPSAVRTTHEGFYVCTATNAAGVGTSGTIRLSVTGAIPTVTVQQTAATAIIGTSVTLQCQINADPVVTIVEWTKVGSTTAITTSGNSKYTGGTPSNPSLTIATTDNNDAGGYICSATNAVGKGTSGQVTLTVSGNSPTVTVTQTLYTVITGSSAIIQCSAAGVPAVTSVYWEKVASNGQTTQLTLSSGRFTVSNPSLNIANAANGDAGTYRCVAVNIVGTTQSNQVMVTITGAIPTVVIGAATYTAVTGTQVTLGCTVTASPTASLIRWSKTTTSGSTVITVDGTKYQDAVSANPSLVINMVSQSDEGTYVCRATNVVGTGTSGQTVLSVTGSIPNVQVTQASYSVTKGGTITLECTVSGVPAATSVSWKRTSGGTETTVSTSPAKYSGSTPTVPSLTITGAESVDAATYVCTATNSVGAGTSTQTSLSVTGDIPTVTVPSATYSTVSGSSVTLMCVVAASPPADSVLWKKIKNTVSSDIDVSLAAFTGGTVGNPSLTIVTATSAEMADYICTATNSVGTGESGRTTLTVTGAVPTVSIAVTPVSVLTGQSVDIVCKVVSDPPASSISWSKTVGTVTSVLNIDNTKFAGGTIQTPSLTINNAASNDQASYKCTATNVVGSATSNAAVLSVTGGIPTVLIDNPGVTAVLGSSVTLICKVTANPTATGVSWERTIGGVTTPIVLNTKFVGSTVANPSLTINTLATTDQGSYVCVAENEIGTGRSAPGSLTVTGNVPSVVISKPSYTVVTGTDINIDCDYTASPAATSLKWKKIVNTQSSDVVLTGSTKYSGGTLASPALVIASAVAADQAFYQCVVTNSVGDGLSTTAYLFVTGAIPTASVTQTSYNIDLGQPVTIACNVAGVPDVQSVTWTITKPPSTTSTPIVINAPKYSGGSLSTPSLTIATAALADQGIYKCKATNILGTGESANVYLNVVGSSPTVSVPVSSYTVDRGGNVVLACSIVASPAVTTVYWTRTVQGAVNHITAASPKYEGSSPTDPSLTINTLEPGDEGSYRCHATNSVSTGRSELTNLIVSLAPTNIQVDPASVTRREQQEFSSVCTAEANPAPTYRWVKESTQQVISTMQTLTIQNIDRGHQGQYICTASNSRGSATATLNVDVQYKPISTVATAEQTIVIGMNDPRILTCNTISNPSVETYRWQKSNVDIVGATGLTHVVTVMSQSDYGTYSCYATNSIGQSSAINFLLQSGAVTPTPADDTTALTTEMIIAIAVAIAVLLLILIIICVCCCARAPTRKVERVYTKKPLQAPMAMMAPPVVMRDPSMALVPMNDSFRRQYDNSYMLNRSELPAQEYTYYESERGRKDRPSSFINFSGE</sequence>
<feature type="domain" description="Ig-like" evidence="3">
    <location>
        <begin position="980"/>
        <end position="1076"/>
    </location>
</feature>
<evidence type="ECO:0000256" key="1">
    <source>
        <dbReference type="SAM" id="MobiDB-lite"/>
    </source>
</evidence>
<feature type="domain" description="Ig-like" evidence="3">
    <location>
        <begin position="583"/>
        <end position="676"/>
    </location>
</feature>
<feature type="domain" description="Ig-like" evidence="3">
    <location>
        <begin position="1482"/>
        <end position="1573"/>
    </location>
</feature>
<evidence type="ECO:0000313" key="4">
    <source>
        <dbReference type="EMBL" id="OWF35465.1"/>
    </source>
</evidence>
<feature type="domain" description="Ig-like" evidence="3">
    <location>
        <begin position="280"/>
        <end position="377"/>
    </location>
</feature>
<dbReference type="Proteomes" id="UP000242188">
    <property type="component" value="Unassembled WGS sequence"/>
</dbReference>
<dbReference type="SMART" id="SM00406">
    <property type="entry name" value="IGv"/>
    <property type="match status" value="7"/>
</dbReference>
<feature type="domain" description="Ig-like" evidence="3">
    <location>
        <begin position="1279"/>
        <end position="1374"/>
    </location>
</feature>
<comment type="caution">
    <text evidence="4">The sequence shown here is derived from an EMBL/GenBank/DDBJ whole genome shotgun (WGS) entry which is preliminary data.</text>
</comment>
<dbReference type="PANTHER" id="PTHR46013:SF7">
    <property type="entry name" value="IG-LIKE DOMAIN-CONTAINING PROTEIN"/>
    <property type="match status" value="1"/>
</dbReference>
<feature type="domain" description="Ig-like" evidence="3">
    <location>
        <begin position="1581"/>
        <end position="1661"/>
    </location>
</feature>
<dbReference type="SUPFAM" id="SSF48726">
    <property type="entry name" value="Immunoglobulin"/>
    <property type="match status" value="18"/>
</dbReference>
<dbReference type="InterPro" id="IPR003599">
    <property type="entry name" value="Ig_sub"/>
</dbReference>
<feature type="compositionally biased region" description="Polar residues" evidence="1">
    <location>
        <begin position="929"/>
        <end position="938"/>
    </location>
</feature>
<gene>
    <name evidence="4" type="ORF">KP79_PYT18407</name>
</gene>
<organism evidence="4 5">
    <name type="scientific">Mizuhopecten yessoensis</name>
    <name type="common">Japanese scallop</name>
    <name type="synonym">Patinopecten yessoensis</name>
    <dbReference type="NCBI Taxonomy" id="6573"/>
    <lineage>
        <taxon>Eukaryota</taxon>
        <taxon>Metazoa</taxon>
        <taxon>Spiralia</taxon>
        <taxon>Lophotrochozoa</taxon>
        <taxon>Mollusca</taxon>
        <taxon>Bivalvia</taxon>
        <taxon>Autobranchia</taxon>
        <taxon>Pteriomorphia</taxon>
        <taxon>Pectinida</taxon>
        <taxon>Pectinoidea</taxon>
        <taxon>Pectinidae</taxon>
        <taxon>Mizuhopecten</taxon>
    </lineage>
</organism>
<feature type="domain" description="Ig-like" evidence="3">
    <location>
        <begin position="682"/>
        <end position="774"/>
    </location>
</feature>
<protein>
    <submittedName>
        <fullName evidence="4">Hemicentin-1</fullName>
    </submittedName>
</protein>
<proteinExistence type="predicted"/>
<feature type="domain" description="Ig-like" evidence="3">
    <location>
        <begin position="1666"/>
        <end position="1745"/>
    </location>
</feature>
<feature type="domain" description="Ig-like" evidence="3">
    <location>
        <begin position="1180"/>
        <end position="1273"/>
    </location>
</feature>
<dbReference type="InterPro" id="IPR013783">
    <property type="entry name" value="Ig-like_fold"/>
</dbReference>
<feature type="domain" description="Ig-like" evidence="3">
    <location>
        <begin position="78"/>
        <end position="172"/>
    </location>
</feature>
<feature type="domain" description="Ig-like" evidence="3">
    <location>
        <begin position="179"/>
        <end position="276"/>
    </location>
</feature>
<dbReference type="OrthoDB" id="6150053at2759"/>
<dbReference type="InterPro" id="IPR003598">
    <property type="entry name" value="Ig_sub2"/>
</dbReference>
<dbReference type="SMART" id="SM00409">
    <property type="entry name" value="IG"/>
    <property type="match status" value="18"/>
</dbReference>
<dbReference type="Pfam" id="PF13927">
    <property type="entry name" value="Ig_3"/>
    <property type="match status" value="13"/>
</dbReference>
<keyword evidence="2" id="KW-1133">Transmembrane helix</keyword>
<evidence type="ECO:0000259" key="3">
    <source>
        <dbReference type="PROSITE" id="PS50835"/>
    </source>
</evidence>
<feature type="domain" description="Ig-like" evidence="3">
    <location>
        <begin position="482"/>
        <end position="577"/>
    </location>
</feature>
<feature type="domain" description="Ig-like" evidence="3">
    <location>
        <begin position="1080"/>
        <end position="1174"/>
    </location>
</feature>
<name>A0A210PG54_MIZYE</name>
<feature type="region of interest" description="Disordered" evidence="1">
    <location>
        <begin position="914"/>
        <end position="938"/>
    </location>
</feature>
<feature type="region of interest" description="Disordered" evidence="1">
    <location>
        <begin position="235"/>
        <end position="255"/>
    </location>
</feature>
<feature type="compositionally biased region" description="Low complexity" evidence="1">
    <location>
        <begin position="917"/>
        <end position="928"/>
    </location>
</feature>
<dbReference type="CDD" id="cd00099">
    <property type="entry name" value="IgV"/>
    <property type="match status" value="2"/>
</dbReference>
<dbReference type="InterPro" id="IPR007110">
    <property type="entry name" value="Ig-like_dom"/>
</dbReference>
<accession>A0A210PG54</accession>
<reference evidence="4 5" key="1">
    <citation type="journal article" date="2017" name="Nat. Ecol. Evol.">
        <title>Scallop genome provides insights into evolution of bilaterian karyotype and development.</title>
        <authorList>
            <person name="Wang S."/>
            <person name="Zhang J."/>
            <person name="Jiao W."/>
            <person name="Li J."/>
            <person name="Xun X."/>
            <person name="Sun Y."/>
            <person name="Guo X."/>
            <person name="Huan P."/>
            <person name="Dong B."/>
            <person name="Zhang L."/>
            <person name="Hu X."/>
            <person name="Sun X."/>
            <person name="Wang J."/>
            <person name="Zhao C."/>
            <person name="Wang Y."/>
            <person name="Wang D."/>
            <person name="Huang X."/>
            <person name="Wang R."/>
            <person name="Lv J."/>
            <person name="Li Y."/>
            <person name="Zhang Z."/>
            <person name="Liu B."/>
            <person name="Lu W."/>
            <person name="Hui Y."/>
            <person name="Liang J."/>
            <person name="Zhou Z."/>
            <person name="Hou R."/>
            <person name="Li X."/>
            <person name="Liu Y."/>
            <person name="Li H."/>
            <person name="Ning X."/>
            <person name="Lin Y."/>
            <person name="Zhao L."/>
            <person name="Xing Q."/>
            <person name="Dou J."/>
            <person name="Li Y."/>
            <person name="Mao J."/>
            <person name="Guo H."/>
            <person name="Dou H."/>
            <person name="Li T."/>
            <person name="Mu C."/>
            <person name="Jiang W."/>
            <person name="Fu Q."/>
            <person name="Fu X."/>
            <person name="Miao Y."/>
            <person name="Liu J."/>
            <person name="Yu Q."/>
            <person name="Li R."/>
            <person name="Liao H."/>
            <person name="Li X."/>
            <person name="Kong Y."/>
            <person name="Jiang Z."/>
            <person name="Chourrout D."/>
            <person name="Li R."/>
            <person name="Bao Z."/>
        </authorList>
    </citation>
    <scope>NUCLEOTIDE SEQUENCE [LARGE SCALE GENOMIC DNA]</scope>
    <source>
        <strain evidence="4 5">PY_sf001</strain>
    </source>
</reference>
<feature type="domain" description="Ig-like" evidence="3">
    <location>
        <begin position="1"/>
        <end position="71"/>
    </location>
</feature>
<feature type="domain" description="Ig-like" evidence="3">
    <location>
        <begin position="1380"/>
        <end position="1476"/>
    </location>
</feature>
<evidence type="ECO:0000313" key="5">
    <source>
        <dbReference type="Proteomes" id="UP000242188"/>
    </source>
</evidence>
<dbReference type="InterPro" id="IPR013106">
    <property type="entry name" value="Ig_V-set"/>
</dbReference>
<dbReference type="InterPro" id="IPR036179">
    <property type="entry name" value="Ig-like_dom_sf"/>
</dbReference>
<keyword evidence="2" id="KW-0472">Membrane</keyword>
<dbReference type="Pfam" id="PF07679">
    <property type="entry name" value="I-set"/>
    <property type="match status" value="2"/>
</dbReference>
<keyword evidence="5" id="KW-1185">Reference proteome</keyword>
<feature type="domain" description="Ig-like" evidence="3">
    <location>
        <begin position="780"/>
        <end position="874"/>
    </location>
</feature>
<dbReference type="Gene3D" id="2.60.40.10">
    <property type="entry name" value="Immunoglobulins"/>
    <property type="match status" value="18"/>
</dbReference>